<reference evidence="2" key="4">
    <citation type="submission" date="2020-10" db="EMBL/GenBank/DDBJ databases">
        <authorList>
            <person name="Bassil N.M."/>
            <person name="Lloyd J.R."/>
        </authorList>
    </citation>
    <scope>NUCLEOTIDE SEQUENCE</scope>
    <source>
        <strain evidence="2">NB2006</strain>
    </source>
</reference>
<dbReference type="KEGG" id="aia:AWH56_010585"/>
<name>A0A1S2L912_9BACI</name>
<reference evidence="2 3" key="2">
    <citation type="journal article" date="2017" name="Genome Announc.">
        <title>Draft Genome Sequences of Four Alkaliphilic Bacteria Belonging to the Anaerobacillus Genus.</title>
        <authorList>
            <person name="Bassil N.M."/>
            <person name="Lloyd J.R."/>
        </authorList>
    </citation>
    <scope>NUCLEOTIDE SEQUENCE [LARGE SCALE GENOMIC DNA]</scope>
    <source>
        <strain evidence="2 3">NB2006</strain>
    </source>
</reference>
<sequence length="65" mass="7823">MEDKGTKKEENYLVRERCLSRKLSYFTFKKLFEILPRFRLVASSSKITFYKLILDEEGNIFDYSS</sequence>
<dbReference type="EMBL" id="LQXD01000159">
    <property type="protein sequence ID" value="OIJ08760.1"/>
    <property type="molecule type" value="Genomic_DNA"/>
</dbReference>
<accession>A0A1S2L912</accession>
<dbReference type="AlphaFoldDB" id="A0A1S2L912"/>
<reference evidence="1 3" key="1">
    <citation type="submission" date="2016-10" db="EMBL/GenBank/DDBJ databases">
        <title>Draft genome sequences of four alkaliphilic bacteria belonging to the Anaerobacillus genus.</title>
        <authorList>
            <person name="Bassil N.M."/>
            <person name="Lloyd J.R."/>
        </authorList>
    </citation>
    <scope>NUCLEOTIDE SEQUENCE [LARGE SCALE GENOMIC DNA]</scope>
    <source>
        <strain evidence="1 3">NB2006</strain>
    </source>
</reference>
<dbReference type="RefSeq" id="WP_071318487.1">
    <property type="nucleotide sequence ID" value="NZ_CP063356.2"/>
</dbReference>
<dbReference type="EMBL" id="CP063356">
    <property type="protein sequence ID" value="QOY37967.1"/>
    <property type="molecule type" value="Genomic_DNA"/>
</dbReference>
<organism evidence="1 3">
    <name type="scientific">Anaerobacillus isosaccharinicus</name>
    <dbReference type="NCBI Taxonomy" id="1532552"/>
    <lineage>
        <taxon>Bacteria</taxon>
        <taxon>Bacillati</taxon>
        <taxon>Bacillota</taxon>
        <taxon>Bacilli</taxon>
        <taxon>Bacillales</taxon>
        <taxon>Bacillaceae</taxon>
        <taxon>Anaerobacillus</taxon>
    </lineage>
</organism>
<evidence type="ECO:0000313" key="2">
    <source>
        <dbReference type="EMBL" id="QOY37967.1"/>
    </source>
</evidence>
<keyword evidence="3" id="KW-1185">Reference proteome</keyword>
<evidence type="ECO:0000313" key="3">
    <source>
        <dbReference type="Proteomes" id="UP000180175"/>
    </source>
</evidence>
<reference evidence="2 3" key="3">
    <citation type="journal article" date="2019" name="Int. J. Syst. Evol. Microbiol.">
        <title>Anaerobacillus isosaccharinicus sp. nov., an alkaliphilic bacterium which degrades isosaccharinic acid.</title>
        <authorList>
            <person name="Bassil N.M."/>
            <person name="Lloyd J.R."/>
        </authorList>
    </citation>
    <scope>NUCLEOTIDE SEQUENCE [LARGE SCALE GENOMIC DNA]</scope>
    <source>
        <strain evidence="2 3">NB2006</strain>
    </source>
</reference>
<protein>
    <submittedName>
        <fullName evidence="1">Uncharacterized protein</fullName>
    </submittedName>
</protein>
<proteinExistence type="predicted"/>
<evidence type="ECO:0000313" key="1">
    <source>
        <dbReference type="EMBL" id="OIJ08760.1"/>
    </source>
</evidence>
<gene>
    <name evidence="2" type="ORF">AWH56_010585</name>
    <name evidence="1" type="ORF">AWH56_18755</name>
</gene>
<dbReference type="Proteomes" id="UP000180175">
    <property type="component" value="Chromosome"/>
</dbReference>